<feature type="binding site" evidence="4">
    <location>
        <begin position="144"/>
        <end position="146"/>
    </location>
    <ligand>
        <name>FAD</name>
        <dbReference type="ChEBI" id="CHEBI:57692"/>
    </ligand>
</feature>
<dbReference type="SUPFAM" id="SSF51905">
    <property type="entry name" value="FAD/NAD(P)-binding domain"/>
    <property type="match status" value="1"/>
</dbReference>
<evidence type="ECO:0000313" key="9">
    <source>
        <dbReference type="Proteomes" id="UP000655287"/>
    </source>
</evidence>
<dbReference type="Proteomes" id="UP000655287">
    <property type="component" value="Unassembled WGS sequence"/>
</dbReference>
<dbReference type="Gene3D" id="3.30.390.30">
    <property type="match status" value="1"/>
</dbReference>
<name>A0A919R3E1_9ACTN</name>
<evidence type="ECO:0000256" key="3">
    <source>
        <dbReference type="ARBA" id="ARBA00022827"/>
    </source>
</evidence>
<dbReference type="PIRSF" id="PIRSF000350">
    <property type="entry name" value="Mercury_reductase_MerA"/>
    <property type="match status" value="1"/>
</dbReference>
<protein>
    <submittedName>
        <fullName evidence="8">Pyridine nucleotide-disulfide oxidoreductase</fullName>
    </submittedName>
</protein>
<comment type="cofactor">
    <cofactor evidence="4">
        <name>FAD</name>
        <dbReference type="ChEBI" id="CHEBI:57692"/>
    </cofactor>
    <text evidence="4">Binds 1 FAD per subunit.</text>
</comment>
<feature type="binding site" evidence="4">
    <location>
        <position position="54"/>
    </location>
    <ligand>
        <name>FAD</name>
        <dbReference type="ChEBI" id="CHEBI:57692"/>
    </ligand>
</feature>
<dbReference type="InterPro" id="IPR016156">
    <property type="entry name" value="FAD/NAD-linked_Rdtase_dimer_sf"/>
</dbReference>
<gene>
    <name evidence="8" type="ORF">Sru01_39630</name>
</gene>
<dbReference type="EMBL" id="BOOU01000054">
    <property type="protein sequence ID" value="GII78981.1"/>
    <property type="molecule type" value="Genomic_DNA"/>
</dbReference>
<evidence type="ECO:0000259" key="6">
    <source>
        <dbReference type="Pfam" id="PF02852"/>
    </source>
</evidence>
<accession>A0A919R3E1</accession>
<sequence length="451" mass="47103">MSAGVEEFDIVVLGLGPGGEEVAGRLAEAGLAVAGVEAGLVGGECPYWGCVPSKMMIRAADLLAEARRIPGMAGEAAVTPRWEPVARRIREEATDDWNDKVAADRFTGKGGTLVRGRGRLTGPKEVTVDGERVLRARRGVVVATGSQPSAPPVPGLAGTPFWTNHEAIEAERVPESLIILGGGAIGAELAQVFRRFGTEVTVLEAGERLLSREEPEAGDLLGKVFTAEGITVRTGTAATRVDHHGAAFTVMTENGSHRAERLLVATGRRSDLAAIGVGAAGLDESAHALDVDERMRAADGLWALGDVTGKGAFTHVSMYQARLVIADVLGEPAEPAAYHALPRVTFTDPEVGAVGLTERQATDQGMTVRTAVTDIGASARGWIHRAEGFVKLVAADGRLVGATCAGPSGGEVLGLLTLAVHARIPLAELGTMIYAYPTFHRAVEATLRELG</sequence>
<feature type="binding site" evidence="4">
    <location>
        <position position="306"/>
    </location>
    <ligand>
        <name>FAD</name>
        <dbReference type="ChEBI" id="CHEBI:57692"/>
    </ligand>
</feature>
<dbReference type="InterPro" id="IPR023753">
    <property type="entry name" value="FAD/NAD-binding_dom"/>
</dbReference>
<reference evidence="8" key="1">
    <citation type="submission" date="2021-01" db="EMBL/GenBank/DDBJ databases">
        <title>Whole genome shotgun sequence of Sphaerisporangium rufum NBRC 109079.</title>
        <authorList>
            <person name="Komaki H."/>
            <person name="Tamura T."/>
        </authorList>
    </citation>
    <scope>NUCLEOTIDE SEQUENCE</scope>
    <source>
        <strain evidence="8">NBRC 109079</strain>
    </source>
</reference>
<dbReference type="InterPro" id="IPR001100">
    <property type="entry name" value="Pyr_nuc-diS_OxRdtase"/>
</dbReference>
<keyword evidence="4" id="KW-0547">Nucleotide-binding</keyword>
<organism evidence="8 9">
    <name type="scientific">Sphaerisporangium rufum</name>
    <dbReference type="NCBI Taxonomy" id="1381558"/>
    <lineage>
        <taxon>Bacteria</taxon>
        <taxon>Bacillati</taxon>
        <taxon>Actinomycetota</taxon>
        <taxon>Actinomycetes</taxon>
        <taxon>Streptosporangiales</taxon>
        <taxon>Streptosporangiaceae</taxon>
        <taxon>Sphaerisporangium</taxon>
    </lineage>
</organism>
<feature type="domain" description="FAD/NAD(P)-binding" evidence="7">
    <location>
        <begin position="8"/>
        <end position="321"/>
    </location>
</feature>
<keyword evidence="9" id="KW-1185">Reference proteome</keyword>
<dbReference type="Gene3D" id="3.50.50.60">
    <property type="entry name" value="FAD/NAD(P)-binding domain"/>
    <property type="match status" value="2"/>
</dbReference>
<dbReference type="InterPro" id="IPR004099">
    <property type="entry name" value="Pyr_nucl-diS_OxRdtase_dimer"/>
</dbReference>
<feature type="binding site" evidence="4">
    <location>
        <begin position="181"/>
        <end position="188"/>
    </location>
    <ligand>
        <name>NAD(+)</name>
        <dbReference type="ChEBI" id="CHEBI:57540"/>
    </ligand>
</feature>
<dbReference type="Pfam" id="PF02852">
    <property type="entry name" value="Pyr_redox_dim"/>
    <property type="match status" value="1"/>
</dbReference>
<dbReference type="PANTHER" id="PTHR43014:SF2">
    <property type="entry name" value="MERCURIC REDUCTASE"/>
    <property type="match status" value="1"/>
</dbReference>
<feature type="disulfide bond" description="Redox-active" evidence="5">
    <location>
        <begin position="45"/>
        <end position="50"/>
    </location>
</feature>
<evidence type="ECO:0000259" key="7">
    <source>
        <dbReference type="Pfam" id="PF07992"/>
    </source>
</evidence>
<feature type="domain" description="Pyridine nucleotide-disulphide oxidoreductase dimerisation" evidence="6">
    <location>
        <begin position="342"/>
        <end position="444"/>
    </location>
</feature>
<keyword evidence="4" id="KW-0520">NAD</keyword>
<dbReference type="SUPFAM" id="SSF55424">
    <property type="entry name" value="FAD/NAD-linked reductases, dimerisation (C-terminal) domain"/>
    <property type="match status" value="1"/>
</dbReference>
<proteinExistence type="inferred from homology"/>
<evidence type="ECO:0000256" key="5">
    <source>
        <dbReference type="PIRSR" id="PIRSR000350-4"/>
    </source>
</evidence>
<evidence type="ECO:0000313" key="8">
    <source>
        <dbReference type="EMBL" id="GII78981.1"/>
    </source>
</evidence>
<dbReference type="RefSeq" id="WP_203988628.1">
    <property type="nucleotide sequence ID" value="NZ_BOOU01000054.1"/>
</dbReference>
<dbReference type="GO" id="GO:0050660">
    <property type="term" value="F:flavin adenine dinucleotide binding"/>
    <property type="evidence" value="ECO:0007669"/>
    <property type="project" value="TreeGrafter"/>
</dbReference>
<dbReference type="AlphaFoldDB" id="A0A919R3E1"/>
<dbReference type="Pfam" id="PF07992">
    <property type="entry name" value="Pyr_redox_2"/>
    <property type="match status" value="1"/>
</dbReference>
<feature type="binding site" evidence="4">
    <location>
        <position position="204"/>
    </location>
    <ligand>
        <name>NAD(+)</name>
        <dbReference type="ChEBI" id="CHEBI:57540"/>
    </ligand>
</feature>
<keyword evidence="3 4" id="KW-0274">FAD</keyword>
<dbReference type="PRINTS" id="PR00411">
    <property type="entry name" value="PNDRDTASEI"/>
</dbReference>
<dbReference type="PANTHER" id="PTHR43014">
    <property type="entry name" value="MERCURIC REDUCTASE"/>
    <property type="match status" value="1"/>
</dbReference>
<evidence type="ECO:0000256" key="4">
    <source>
        <dbReference type="PIRSR" id="PIRSR000350-3"/>
    </source>
</evidence>
<dbReference type="GO" id="GO:0003955">
    <property type="term" value="F:NAD(P)H dehydrogenase (quinone) activity"/>
    <property type="evidence" value="ECO:0007669"/>
    <property type="project" value="TreeGrafter"/>
</dbReference>
<feature type="binding site" evidence="4">
    <location>
        <position position="118"/>
    </location>
    <ligand>
        <name>FAD</name>
        <dbReference type="ChEBI" id="CHEBI:57692"/>
    </ligand>
</feature>
<evidence type="ECO:0000256" key="2">
    <source>
        <dbReference type="ARBA" id="ARBA00022630"/>
    </source>
</evidence>
<feature type="binding site" evidence="4">
    <location>
        <position position="267"/>
    </location>
    <ligand>
        <name>NAD(+)</name>
        <dbReference type="ChEBI" id="CHEBI:57540"/>
    </ligand>
</feature>
<evidence type="ECO:0000256" key="1">
    <source>
        <dbReference type="ARBA" id="ARBA00007532"/>
    </source>
</evidence>
<comment type="caution">
    <text evidence="8">The sequence shown here is derived from an EMBL/GenBank/DDBJ whole genome shotgun (WGS) entry which is preliminary data.</text>
</comment>
<keyword evidence="2" id="KW-0285">Flavoprotein</keyword>
<comment type="similarity">
    <text evidence="1">Belongs to the class-I pyridine nucleotide-disulfide oxidoreductase family.</text>
</comment>
<dbReference type="InterPro" id="IPR036188">
    <property type="entry name" value="FAD/NAD-bd_sf"/>
</dbReference>
<dbReference type="PRINTS" id="PR00368">
    <property type="entry name" value="FADPNR"/>
</dbReference>